<dbReference type="GO" id="GO:0003723">
    <property type="term" value="F:RNA binding"/>
    <property type="evidence" value="ECO:0007669"/>
    <property type="project" value="UniProtKB-UniRule"/>
</dbReference>
<feature type="binding site" evidence="5">
    <location>
        <position position="259"/>
    </location>
    <ligand>
        <name>S-adenosyl-L-methionine</name>
        <dbReference type="ChEBI" id="CHEBI:59789"/>
    </ligand>
</feature>
<dbReference type="InterPro" id="IPR054728">
    <property type="entry name" value="RsmB-like_ferredoxin"/>
</dbReference>
<dbReference type="Pfam" id="PF22458">
    <property type="entry name" value="RsmF-B_ferredox"/>
    <property type="match status" value="1"/>
</dbReference>
<dbReference type="HOGENOM" id="CLU_005316_0_2_5"/>
<feature type="active site" description="Nucleophile" evidence="5">
    <location>
        <position position="352"/>
    </location>
</feature>
<feature type="domain" description="SAM-dependent MTase RsmB/NOP-type" evidence="6">
    <location>
        <begin position="146"/>
        <end position="399"/>
    </location>
</feature>
<dbReference type="STRING" id="349102.Rsph17025_2376"/>
<evidence type="ECO:0000313" key="7">
    <source>
        <dbReference type="EMBL" id="ABP71265.1"/>
    </source>
</evidence>
<dbReference type="InterPro" id="IPR049560">
    <property type="entry name" value="MeTrfase_RsmB-F_NOP2_cat"/>
</dbReference>
<evidence type="ECO:0000256" key="4">
    <source>
        <dbReference type="ARBA" id="ARBA00022884"/>
    </source>
</evidence>
<dbReference type="Gene3D" id="3.40.50.150">
    <property type="entry name" value="Vaccinia Virus protein VP39"/>
    <property type="match status" value="1"/>
</dbReference>
<dbReference type="EMBL" id="CP000661">
    <property type="protein sequence ID" value="ABP71265.1"/>
    <property type="molecule type" value="Genomic_DNA"/>
</dbReference>
<dbReference type="InterPro" id="IPR029063">
    <property type="entry name" value="SAM-dependent_MTases_sf"/>
</dbReference>
<dbReference type="PANTHER" id="PTHR22807">
    <property type="entry name" value="NOP2 YEAST -RELATED NOL1/NOP2/FMU SUN DOMAIN-CONTAINING"/>
    <property type="match status" value="1"/>
</dbReference>
<comment type="similarity">
    <text evidence="5">Belongs to the class I-like SAM-binding methyltransferase superfamily. RsmB/NOP family.</text>
</comment>
<dbReference type="PANTHER" id="PTHR22807:SF53">
    <property type="entry name" value="RIBOSOMAL RNA SMALL SUBUNIT METHYLTRANSFERASE B-RELATED"/>
    <property type="match status" value="1"/>
</dbReference>
<gene>
    <name evidence="7" type="ordered locus">Rsph17025_2376</name>
</gene>
<evidence type="ECO:0000256" key="1">
    <source>
        <dbReference type="ARBA" id="ARBA00022603"/>
    </source>
</evidence>
<dbReference type="InterPro" id="IPR023267">
    <property type="entry name" value="RCMT"/>
</dbReference>
<evidence type="ECO:0000256" key="3">
    <source>
        <dbReference type="ARBA" id="ARBA00022691"/>
    </source>
</evidence>
<proteinExistence type="inferred from homology"/>
<dbReference type="CDD" id="cd02440">
    <property type="entry name" value="AdoMet_MTases"/>
    <property type="match status" value="1"/>
</dbReference>
<keyword evidence="1 5" id="KW-0489">Methyltransferase</keyword>
<dbReference type="GO" id="GO:0001510">
    <property type="term" value="P:RNA methylation"/>
    <property type="evidence" value="ECO:0007669"/>
    <property type="project" value="InterPro"/>
</dbReference>
<name>A4WV51_CERS5</name>
<dbReference type="PRINTS" id="PR02008">
    <property type="entry name" value="RCMTFAMILY"/>
</dbReference>
<reference evidence="7" key="1">
    <citation type="submission" date="2007-04" db="EMBL/GenBank/DDBJ databases">
        <title>Complete sequence of chromosome of Rhodobacter sphaeroides ATCC 17025.</title>
        <authorList>
            <consortium name="US DOE Joint Genome Institute"/>
            <person name="Copeland A."/>
            <person name="Lucas S."/>
            <person name="Lapidus A."/>
            <person name="Barry K."/>
            <person name="Detter J.C."/>
            <person name="Glavina del Rio T."/>
            <person name="Hammon N."/>
            <person name="Israni S."/>
            <person name="Dalin E."/>
            <person name="Tice H."/>
            <person name="Pitluck S."/>
            <person name="Chertkov O."/>
            <person name="Brettin T."/>
            <person name="Bruce D."/>
            <person name="Han C."/>
            <person name="Schmutz J."/>
            <person name="Larimer F."/>
            <person name="Land M."/>
            <person name="Hauser L."/>
            <person name="Kyrpides N."/>
            <person name="Kim E."/>
            <person name="Richardson P."/>
            <person name="Mackenzie C."/>
            <person name="Choudhary M."/>
            <person name="Donohue T.J."/>
            <person name="Kaplan S."/>
        </authorList>
    </citation>
    <scope>NUCLEOTIDE SEQUENCE [LARGE SCALE GENOMIC DNA]</scope>
    <source>
        <strain evidence="7">ATCC 17025</strain>
    </source>
</reference>
<keyword evidence="3 5" id="KW-0949">S-adenosyl-L-methionine</keyword>
<dbReference type="InterPro" id="IPR001678">
    <property type="entry name" value="MeTrfase_RsmB-F_NOP2_dom"/>
</dbReference>
<evidence type="ECO:0000259" key="6">
    <source>
        <dbReference type="PROSITE" id="PS51686"/>
    </source>
</evidence>
<dbReference type="PROSITE" id="PS51686">
    <property type="entry name" value="SAM_MT_RSMB_NOP"/>
    <property type="match status" value="1"/>
</dbReference>
<feature type="binding site" evidence="5">
    <location>
        <position position="299"/>
    </location>
    <ligand>
        <name>S-adenosyl-L-methionine</name>
        <dbReference type="ChEBI" id="CHEBI:59789"/>
    </ligand>
</feature>
<accession>A4WV51</accession>
<organism evidence="7">
    <name type="scientific">Cereibacter sphaeroides (strain ATCC 17025 / ATH 2.4.3)</name>
    <name type="common">Rhodobacter sphaeroides</name>
    <dbReference type="NCBI Taxonomy" id="349102"/>
    <lineage>
        <taxon>Bacteria</taxon>
        <taxon>Pseudomonadati</taxon>
        <taxon>Pseudomonadota</taxon>
        <taxon>Alphaproteobacteria</taxon>
        <taxon>Rhodobacterales</taxon>
        <taxon>Paracoccaceae</taxon>
        <taxon>Cereibacter</taxon>
    </lineage>
</organism>
<keyword evidence="2 5" id="KW-0808">Transferase</keyword>
<comment type="caution">
    <text evidence="5">Lacks conserved residue(s) required for the propagation of feature annotation.</text>
</comment>
<dbReference type="eggNOG" id="COG0144">
    <property type="taxonomic scope" value="Bacteria"/>
</dbReference>
<dbReference type="KEGG" id="rsq:Rsph17025_2376"/>
<dbReference type="SUPFAM" id="SSF53335">
    <property type="entry name" value="S-adenosyl-L-methionine-dependent methyltransferases"/>
    <property type="match status" value="1"/>
</dbReference>
<dbReference type="AlphaFoldDB" id="A4WV51"/>
<dbReference type="GO" id="GO:0008173">
    <property type="term" value="F:RNA methyltransferase activity"/>
    <property type="evidence" value="ECO:0007669"/>
    <property type="project" value="InterPro"/>
</dbReference>
<evidence type="ECO:0000256" key="5">
    <source>
        <dbReference type="PROSITE-ProRule" id="PRU01023"/>
    </source>
</evidence>
<sequence>MPPLPRPNQSRDMTPAARLSAAIGILDRILTGAPAEQALTNWARASRFAGSGDRAAVRDLVFDALRCRRSFARLGGAGTGRGLILGGLRASGQEIAALFTGEAHAPAPPEGPELAPQAASELEALDCPDWLAPDLQASLGADFAPVMEALRHRAPVFLRVNLARGDRPTVAAGLAIEGIATRSHPLADTALEVTGNARRIQTSAAYRDGLVELQDAASQAVVEALPLEEGARVLDFCAGGGGKSLAMAGRARLRLWAHDADPRRMRDLPARAARAGVDVRLLAPGEPARHGPFDLVLADVPCSGSGSWRRAPEGKWSLTPERLQALLGIQSGILDETAALVRPGGHLAYATCSLLGCENGLQTDAFLARSGGWRRVRQLRLTPLDGGDGFFLDLLERIG</sequence>
<protein>
    <submittedName>
        <fullName evidence="7">Fmu (Sun) domain protein</fullName>
    </submittedName>
</protein>
<evidence type="ECO:0000256" key="2">
    <source>
        <dbReference type="ARBA" id="ARBA00022679"/>
    </source>
</evidence>
<dbReference type="Pfam" id="PF01189">
    <property type="entry name" value="Methyltr_RsmB-F"/>
    <property type="match status" value="1"/>
</dbReference>
<keyword evidence="4 5" id="KW-0694">RNA-binding</keyword>